<feature type="compositionally biased region" description="Low complexity" evidence="1">
    <location>
        <begin position="69"/>
        <end position="111"/>
    </location>
</feature>
<dbReference type="InterPro" id="IPR000904">
    <property type="entry name" value="Sec7_dom"/>
</dbReference>
<dbReference type="InterPro" id="IPR016024">
    <property type="entry name" value="ARM-type_fold"/>
</dbReference>
<feature type="region of interest" description="Disordered" evidence="1">
    <location>
        <begin position="52"/>
        <end position="135"/>
    </location>
</feature>
<dbReference type="PROSITE" id="PS50190">
    <property type="entry name" value="SEC7"/>
    <property type="match status" value="1"/>
</dbReference>
<dbReference type="SMART" id="SM00222">
    <property type="entry name" value="Sec7"/>
    <property type="match status" value="1"/>
</dbReference>
<dbReference type="InterPro" id="IPR023394">
    <property type="entry name" value="Sec7_C_sf"/>
</dbReference>
<feature type="compositionally biased region" description="Basic and acidic residues" evidence="1">
    <location>
        <begin position="1391"/>
        <end position="1406"/>
    </location>
</feature>
<keyword evidence="4" id="KW-1185">Reference proteome</keyword>
<evidence type="ECO:0000256" key="1">
    <source>
        <dbReference type="SAM" id="MobiDB-lite"/>
    </source>
</evidence>
<protein>
    <submittedName>
        <fullName evidence="3">Arf family guanine nucleotide exchange factor</fullName>
    </submittedName>
</protein>
<gene>
    <name evidence="3" type="ORF">DASB73_009370</name>
</gene>
<dbReference type="Gene3D" id="1.10.1000.11">
    <property type="entry name" value="Arf Nucleotide-binding Site Opener,domain 2"/>
    <property type="match status" value="1"/>
</dbReference>
<evidence type="ECO:0000259" key="2">
    <source>
        <dbReference type="PROSITE" id="PS50190"/>
    </source>
</evidence>
<dbReference type="Pfam" id="PF01369">
    <property type="entry name" value="Sec7"/>
    <property type="match status" value="1"/>
</dbReference>
<feature type="region of interest" description="Disordered" evidence="1">
    <location>
        <begin position="1352"/>
        <end position="1406"/>
    </location>
</feature>
<dbReference type="SUPFAM" id="SSF48371">
    <property type="entry name" value="ARM repeat"/>
    <property type="match status" value="1"/>
</dbReference>
<sequence length="1406" mass="155240">MASTVDVQFVVITESMAITSAMRKTSNLVNASIATILGAPSINYLETHSLKSSGLRSKSTSISEPSKPSGSNGSNGSNGTNGTNGTIGTNERSEPNESNDSNESNESNESSARSVLENGNGDSTVSTVTIEVSETEKETLASLDSLEKMNQTESSNEVHGSLNEISTPETTLILNFGAIRQAVINRTVETLNSHEVMKPFLEVIKSPLVSGHITSLALSSIEKFLVLGILSPKTPHISRCINEVIYALCHCRFEASDRTSDDAVMIQLMLLTDKIISSQCKSLLTAKSIGRVVETCMNMISHLRRGDMMRRTVLNTYFNLVQTVFADYSNPEFQQAANNILSILVRALNPDQLRTTNSFRITMLDVLKTCFEVGGTSFADNDALIPIMQTLWKNLAQLIRTNNYPQLVRESLLMVATIMNTTPKRYKNEFGFIILYVLTSLTPLADLPRDDASNDMFYAGVPNRPNSVKSAPVEPGSNILTIPTAALHKSPETREAMVEALAIWAAAYPCIYGDLYVNFDCDKGSLDLCEDLMGFLCRNAYPDSATWSTASVPPLCLEAVLSGLSALVETSHKSFDKDDEISEVLASKVGKAIESQVADSFNKSPAKGIADMVKYKLIPSEEPKDVAQFLMSCKKLNKAVLGKYFAKSENKDVLENYVNEFDFRGLRIDEALRLLLCSFRLPGESAQIENLLQKFADHYIASGDKVEDSSDSAFILAYAVLMLNTDHFSPTLKRRMDYDAFLRNVKGVNKALPDEYVQEIFNGITTQEIIMPEEHDTDETFEHSWRENVLGLQPTPDYNTRIRRADVSQAVFESCWKPLVSTLSFVFATATDDLVFRRVITGFHQLAQLATQFKSQSALNHIIACLSHISILSSGDISFHNSNIEVRIESEASVIVSDLSTEFGSDLKAQMASITLFSITRMGASVVGPSAFGLIAKALTNLYIYGLIVPKRCIDIEPIPSFHTFERPKSGKSVGIFSALSSYLTSSADTPDEPSDESVDISITAADCIKACDIENVLKDLNTKASRNFCLGILEIFPEEKDPRYAPTQEFLLKVLNYCAQENSDIRKIAADKAVALNYNSVALELAPDDYALHVLSQFSFVDNDTVKAIVHMPPSPQVWEALETVDNPDSLVWKYISDNSSDITLEDLPNVLKTLEKLVIDTDGLGVQSLEKLAKKFRHESTVYTKILAILGGLSGSGDGKTRENALSVLQTELLQEDQEITWAGVVQNVLLPHVFEVILKPEVWKRDPKGMEWTRQQVASLVGKVFLHLSISLNKVETDEDTDAWIDVLKTLDRLLSSRRQPALEEAIVEMLKNVILVTKLSSKGTDKFWSSTDKVLRGFLPEVAEILEEKEPETENIKEEANPNTEEDKDVAESSSVVTESDEVQNANEEKNEDPSKDSESSQ</sequence>
<evidence type="ECO:0000313" key="4">
    <source>
        <dbReference type="Proteomes" id="UP001362899"/>
    </source>
</evidence>
<dbReference type="GO" id="GO:0005737">
    <property type="term" value="C:cytoplasm"/>
    <property type="evidence" value="ECO:0007669"/>
    <property type="project" value="UniProtKB-ARBA"/>
</dbReference>
<evidence type="ECO:0000313" key="3">
    <source>
        <dbReference type="EMBL" id="GMM49979.1"/>
    </source>
</evidence>
<dbReference type="EMBL" id="BTGC01000003">
    <property type="protein sequence ID" value="GMM49979.1"/>
    <property type="molecule type" value="Genomic_DNA"/>
</dbReference>
<dbReference type="InterPro" id="IPR035999">
    <property type="entry name" value="Sec7_dom_sf"/>
</dbReference>
<feature type="compositionally biased region" description="Polar residues" evidence="1">
    <location>
        <begin position="52"/>
        <end position="68"/>
    </location>
</feature>
<dbReference type="CDD" id="cd00171">
    <property type="entry name" value="Sec7"/>
    <property type="match status" value="1"/>
</dbReference>
<dbReference type="GO" id="GO:0005085">
    <property type="term" value="F:guanyl-nucleotide exchange factor activity"/>
    <property type="evidence" value="ECO:0007669"/>
    <property type="project" value="InterPro"/>
</dbReference>
<dbReference type="PANTHER" id="PTHR10663:SF388">
    <property type="entry name" value="GOLGI-SPECIFIC BREFELDIN A-RESISTANCE GUANINE NUCLEOTIDE EXCHANGE FACTOR 1"/>
    <property type="match status" value="1"/>
</dbReference>
<name>A0AAV5REQ4_STABA</name>
<dbReference type="GO" id="GO:0016192">
    <property type="term" value="P:vesicle-mediated transport"/>
    <property type="evidence" value="ECO:0007669"/>
    <property type="project" value="UniProtKB-ARBA"/>
</dbReference>
<dbReference type="Pfam" id="PF23325">
    <property type="entry name" value="TPR_28"/>
    <property type="match status" value="1"/>
</dbReference>
<dbReference type="GO" id="GO:0032012">
    <property type="term" value="P:regulation of ARF protein signal transduction"/>
    <property type="evidence" value="ECO:0007669"/>
    <property type="project" value="InterPro"/>
</dbReference>
<dbReference type="Proteomes" id="UP001362899">
    <property type="component" value="Unassembled WGS sequence"/>
</dbReference>
<dbReference type="SUPFAM" id="SSF48425">
    <property type="entry name" value="Sec7 domain"/>
    <property type="match status" value="1"/>
</dbReference>
<proteinExistence type="predicted"/>
<accession>A0AAV5REQ4</accession>
<dbReference type="PANTHER" id="PTHR10663">
    <property type="entry name" value="GUANYL-NUCLEOTIDE EXCHANGE FACTOR"/>
    <property type="match status" value="1"/>
</dbReference>
<comment type="caution">
    <text evidence="3">The sequence shown here is derived from an EMBL/GenBank/DDBJ whole genome shotgun (WGS) entry which is preliminary data.</text>
</comment>
<feature type="compositionally biased region" description="Basic and acidic residues" evidence="1">
    <location>
        <begin position="1352"/>
        <end position="1364"/>
    </location>
</feature>
<dbReference type="GO" id="GO:0012505">
    <property type="term" value="C:endomembrane system"/>
    <property type="evidence" value="ECO:0007669"/>
    <property type="project" value="UniProtKB-ARBA"/>
</dbReference>
<dbReference type="Gene3D" id="1.10.220.20">
    <property type="match status" value="1"/>
</dbReference>
<reference evidence="3 4" key="1">
    <citation type="journal article" date="2023" name="Elife">
        <title>Identification of key yeast species and microbe-microbe interactions impacting larval growth of Drosophila in the wild.</title>
        <authorList>
            <person name="Mure A."/>
            <person name="Sugiura Y."/>
            <person name="Maeda R."/>
            <person name="Honda K."/>
            <person name="Sakurai N."/>
            <person name="Takahashi Y."/>
            <person name="Watada M."/>
            <person name="Katoh T."/>
            <person name="Gotoh A."/>
            <person name="Gotoh Y."/>
            <person name="Taniguchi I."/>
            <person name="Nakamura K."/>
            <person name="Hayashi T."/>
            <person name="Katayama T."/>
            <person name="Uemura T."/>
            <person name="Hattori Y."/>
        </authorList>
    </citation>
    <scope>NUCLEOTIDE SEQUENCE [LARGE SCALE GENOMIC DNA]</scope>
    <source>
        <strain evidence="3 4">SB-73</strain>
    </source>
</reference>
<feature type="compositionally biased region" description="Low complexity" evidence="1">
    <location>
        <begin position="123"/>
        <end position="132"/>
    </location>
</feature>
<feature type="domain" description="SEC7" evidence="2">
    <location>
        <begin position="583"/>
        <end position="767"/>
    </location>
</feature>
<organism evidence="3 4">
    <name type="scientific">Starmerella bacillaris</name>
    <name type="common">Yeast</name>
    <name type="synonym">Candida zemplinina</name>
    <dbReference type="NCBI Taxonomy" id="1247836"/>
    <lineage>
        <taxon>Eukaryota</taxon>
        <taxon>Fungi</taxon>
        <taxon>Dikarya</taxon>
        <taxon>Ascomycota</taxon>
        <taxon>Saccharomycotina</taxon>
        <taxon>Dipodascomycetes</taxon>
        <taxon>Dipodascales</taxon>
        <taxon>Trichomonascaceae</taxon>
        <taxon>Starmerella</taxon>
    </lineage>
</organism>
<dbReference type="InterPro" id="IPR056604">
    <property type="entry name" value="GBF1-like_TPR"/>
</dbReference>